<dbReference type="Gene3D" id="2.60.40.3120">
    <property type="match status" value="1"/>
</dbReference>
<name>A0A2P8CXQ5_9BACT</name>
<comment type="cofactor">
    <cofactor evidence="1">
        <name>Zn(2+)</name>
        <dbReference type="ChEBI" id="CHEBI:29105"/>
    </cofactor>
</comment>
<dbReference type="RefSeq" id="WP_106524552.1">
    <property type="nucleotide sequence ID" value="NZ_PYGD01000010.1"/>
</dbReference>
<keyword evidence="5" id="KW-1185">Reference proteome</keyword>
<dbReference type="PANTHER" id="PTHR12756:SF11">
    <property type="entry name" value="CYTOSOLIC CARBOXYPEPTIDASE 1"/>
    <property type="match status" value="1"/>
</dbReference>
<comment type="caution">
    <text evidence="4">The sequence shown here is derived from an EMBL/GenBank/DDBJ whole genome shotgun (WGS) entry which is preliminary data.</text>
</comment>
<dbReference type="EMBL" id="PYGD01000010">
    <property type="protein sequence ID" value="PSK89740.1"/>
    <property type="molecule type" value="Genomic_DNA"/>
</dbReference>
<dbReference type="CDD" id="cd06234">
    <property type="entry name" value="M14_PaCCP-like"/>
    <property type="match status" value="1"/>
</dbReference>
<dbReference type="InterPro" id="IPR040626">
    <property type="entry name" value="Pepdidase_M14_N"/>
</dbReference>
<evidence type="ECO:0000313" key="5">
    <source>
        <dbReference type="Proteomes" id="UP000240572"/>
    </source>
</evidence>
<dbReference type="AlphaFoldDB" id="A0A2P8CXQ5"/>
<dbReference type="SMART" id="SM00631">
    <property type="entry name" value="Zn_pept"/>
    <property type="match status" value="1"/>
</dbReference>
<feature type="active site" description="Proton donor/acceptor" evidence="2">
    <location>
        <position position="336"/>
    </location>
</feature>
<dbReference type="GO" id="GO:0006508">
    <property type="term" value="P:proteolysis"/>
    <property type="evidence" value="ECO:0007669"/>
    <property type="project" value="InterPro"/>
</dbReference>
<dbReference type="GO" id="GO:0008270">
    <property type="term" value="F:zinc ion binding"/>
    <property type="evidence" value="ECO:0007669"/>
    <property type="project" value="InterPro"/>
</dbReference>
<evidence type="ECO:0000256" key="2">
    <source>
        <dbReference type="PROSITE-ProRule" id="PRU01379"/>
    </source>
</evidence>
<accession>A0A2P8CXQ5</accession>
<comment type="similarity">
    <text evidence="2">Belongs to the peptidase M14 family.</text>
</comment>
<dbReference type="Gene3D" id="3.40.630.10">
    <property type="entry name" value="Zn peptidases"/>
    <property type="match status" value="1"/>
</dbReference>
<reference evidence="4 5" key="1">
    <citation type="submission" date="2018-03" db="EMBL/GenBank/DDBJ databases">
        <title>Genomic Encyclopedia of Type Strains, Phase III (KMG-III): the genomes of soil and plant-associated and newly described type strains.</title>
        <authorList>
            <person name="Whitman W."/>
        </authorList>
    </citation>
    <scope>NUCLEOTIDE SEQUENCE [LARGE SCALE GENOMIC DNA]</scope>
    <source>
        <strain evidence="4 5">CGMCC 1.12700</strain>
    </source>
</reference>
<gene>
    <name evidence="4" type="ORF">B0I18_11039</name>
</gene>
<dbReference type="SUPFAM" id="SSF53187">
    <property type="entry name" value="Zn-dependent exopeptidases"/>
    <property type="match status" value="1"/>
</dbReference>
<evidence type="ECO:0000259" key="3">
    <source>
        <dbReference type="PROSITE" id="PS52035"/>
    </source>
</evidence>
<dbReference type="PANTHER" id="PTHR12756">
    <property type="entry name" value="CYTOSOLIC CARBOXYPEPTIDASE"/>
    <property type="match status" value="1"/>
</dbReference>
<dbReference type="InterPro" id="IPR050821">
    <property type="entry name" value="Cytosolic_carboxypeptidase"/>
</dbReference>
<feature type="domain" description="Peptidase M14" evidence="3">
    <location>
        <begin position="111"/>
        <end position="375"/>
    </location>
</feature>
<evidence type="ECO:0000313" key="4">
    <source>
        <dbReference type="EMBL" id="PSK89740.1"/>
    </source>
</evidence>
<organism evidence="4 5">
    <name type="scientific">Taibaiella chishuiensis</name>
    <dbReference type="NCBI Taxonomy" id="1434707"/>
    <lineage>
        <taxon>Bacteria</taxon>
        <taxon>Pseudomonadati</taxon>
        <taxon>Bacteroidota</taxon>
        <taxon>Chitinophagia</taxon>
        <taxon>Chitinophagales</taxon>
        <taxon>Chitinophagaceae</taxon>
        <taxon>Taibaiella</taxon>
    </lineage>
</organism>
<evidence type="ECO:0000256" key="1">
    <source>
        <dbReference type="ARBA" id="ARBA00001947"/>
    </source>
</evidence>
<sequence length="376" mass="43104">MKITSNFDSGNIDIVSIDANEGDIKLKIRRDTHSEFFQWFHFRLSGALGQTCTLSLLNAGESSYPKGWEGYQACASYDREEWFRIPTTFENGVLQIRFTPVHDAVYFAYFAPYSYERHLDLVHQAQQSDQVRMEIIGETYEGRPIEMLIAGLPDDSKKKIWIIARQHPGESMTEWFMEGLLERLLNTDDPVARKLLQEACFYIIPNMNIDGAIAGNLRASASGVNLNREWETPSLEKSPEVYHTLRKMDETGVDLMLDVHGDEVLPYNFISASEGIPGYNDYIRNLERKFIEHWMDISPDFQDTYKYELDKPGEANLTICTNQVAQRFGCPAYTIEMPFKDNADMPDELYGWSDNRSAILGASVLNPILFVLKDLK</sequence>
<dbReference type="Proteomes" id="UP000240572">
    <property type="component" value="Unassembled WGS sequence"/>
</dbReference>
<dbReference type="GO" id="GO:0004181">
    <property type="term" value="F:metallocarboxypeptidase activity"/>
    <property type="evidence" value="ECO:0007669"/>
    <property type="project" value="InterPro"/>
</dbReference>
<dbReference type="Pfam" id="PF00246">
    <property type="entry name" value="Peptidase_M14"/>
    <property type="match status" value="1"/>
</dbReference>
<dbReference type="OrthoDB" id="1119199at2"/>
<protein>
    <submittedName>
        <fullName evidence="4">Murein tripeptide amidase MpaA</fullName>
    </submittedName>
</protein>
<dbReference type="Pfam" id="PF18027">
    <property type="entry name" value="Pepdidase_M14_N"/>
    <property type="match status" value="1"/>
</dbReference>
<dbReference type="PROSITE" id="PS52035">
    <property type="entry name" value="PEPTIDASE_M14"/>
    <property type="match status" value="1"/>
</dbReference>
<dbReference type="InterPro" id="IPR000834">
    <property type="entry name" value="Peptidase_M14"/>
</dbReference>
<proteinExistence type="inferred from homology"/>